<dbReference type="GO" id="GO:0002474">
    <property type="term" value="P:antigen processing and presentation of peptide antigen via MHC class I"/>
    <property type="evidence" value="ECO:0007669"/>
    <property type="project" value="UniProtKB-KW"/>
</dbReference>
<keyword evidence="3" id="KW-0812">Transmembrane</keyword>
<keyword evidence="4" id="KW-0732">Signal</keyword>
<keyword evidence="8" id="KW-1015">Disulfide bond</keyword>
<keyword evidence="9" id="KW-0325">Glycoprotein</keyword>
<evidence type="ECO:0000256" key="5">
    <source>
        <dbReference type="ARBA" id="ARBA00022859"/>
    </source>
</evidence>
<dbReference type="SUPFAM" id="SSF54452">
    <property type="entry name" value="MHC antigen-recognition domain"/>
    <property type="match status" value="1"/>
</dbReference>
<dbReference type="GO" id="GO:0005615">
    <property type="term" value="C:extracellular space"/>
    <property type="evidence" value="ECO:0007669"/>
    <property type="project" value="TreeGrafter"/>
</dbReference>
<proteinExistence type="inferred from homology"/>
<dbReference type="InterPro" id="IPR011162">
    <property type="entry name" value="MHC_I/II-like_Ag-recog"/>
</dbReference>
<dbReference type="EMBL" id="VWPQ01012997">
    <property type="protein sequence ID" value="NXY50970.1"/>
    <property type="molecule type" value="Genomic_DNA"/>
</dbReference>
<keyword evidence="2" id="KW-0490">MHC I</keyword>
<feature type="non-terminal residue" evidence="12">
    <location>
        <position position="1"/>
    </location>
</feature>
<evidence type="ECO:0000313" key="13">
    <source>
        <dbReference type="Proteomes" id="UP000519239"/>
    </source>
</evidence>
<feature type="non-terminal residue" evidence="12">
    <location>
        <position position="116"/>
    </location>
</feature>
<evidence type="ECO:0000256" key="10">
    <source>
        <dbReference type="RuleBase" id="RU004439"/>
    </source>
</evidence>
<evidence type="ECO:0000256" key="3">
    <source>
        <dbReference type="ARBA" id="ARBA00022692"/>
    </source>
</evidence>
<evidence type="ECO:0000256" key="8">
    <source>
        <dbReference type="ARBA" id="ARBA00023157"/>
    </source>
</evidence>
<dbReference type="Pfam" id="PF00129">
    <property type="entry name" value="MHC_I"/>
    <property type="match status" value="1"/>
</dbReference>
<dbReference type="Proteomes" id="UP000519239">
    <property type="component" value="Unassembled WGS sequence"/>
</dbReference>
<accession>A0A7L4KDJ9</accession>
<dbReference type="OrthoDB" id="8936120at2759"/>
<dbReference type="GO" id="GO:0042612">
    <property type="term" value="C:MHC class I protein complex"/>
    <property type="evidence" value="ECO:0007669"/>
    <property type="project" value="UniProtKB-KW"/>
</dbReference>
<dbReference type="AlphaFoldDB" id="A0A7L4KDJ9"/>
<dbReference type="InterPro" id="IPR011161">
    <property type="entry name" value="MHC_I-like_Ag-recog"/>
</dbReference>
<sequence length="116" mass="13483">SGAHTLQRRYGCDLLEDGSINGFYQAAYDGKDFIAFDMPTMTFRVWDTVAEVTKRQWEEEGEKAKQWKDFLENTCVKWLRKYLSDGQPVLERKELPTVQVTGKEAEGILTLRCHVY</sequence>
<name>A0A7L4KDJ9_9AVES</name>
<evidence type="ECO:0000256" key="2">
    <source>
        <dbReference type="ARBA" id="ARBA00022451"/>
    </source>
</evidence>
<comment type="similarity">
    <text evidence="10">Belongs to the MHC class I family.</text>
</comment>
<evidence type="ECO:0000259" key="11">
    <source>
        <dbReference type="Pfam" id="PF00129"/>
    </source>
</evidence>
<evidence type="ECO:0000256" key="7">
    <source>
        <dbReference type="ARBA" id="ARBA00023136"/>
    </source>
</evidence>
<evidence type="ECO:0000256" key="4">
    <source>
        <dbReference type="ARBA" id="ARBA00022729"/>
    </source>
</evidence>
<dbReference type="GO" id="GO:0009897">
    <property type="term" value="C:external side of plasma membrane"/>
    <property type="evidence" value="ECO:0007669"/>
    <property type="project" value="TreeGrafter"/>
</dbReference>
<keyword evidence="13" id="KW-1185">Reference proteome</keyword>
<comment type="caution">
    <text evidence="12">The sequence shown here is derived from an EMBL/GenBank/DDBJ whole genome shotgun (WGS) entry which is preliminary data.</text>
</comment>
<protein>
    <submittedName>
        <fullName evidence="12">HA1F protein</fullName>
    </submittedName>
</protein>
<organism evidence="12 13">
    <name type="scientific">Ceuthmochares aereus</name>
    <dbReference type="NCBI Taxonomy" id="1961834"/>
    <lineage>
        <taxon>Eukaryota</taxon>
        <taxon>Metazoa</taxon>
        <taxon>Chordata</taxon>
        <taxon>Craniata</taxon>
        <taxon>Vertebrata</taxon>
        <taxon>Euteleostomi</taxon>
        <taxon>Archelosauria</taxon>
        <taxon>Archosauria</taxon>
        <taxon>Dinosauria</taxon>
        <taxon>Saurischia</taxon>
        <taxon>Theropoda</taxon>
        <taxon>Coelurosauria</taxon>
        <taxon>Aves</taxon>
        <taxon>Neognathae</taxon>
        <taxon>Neoaves</taxon>
        <taxon>Otidimorphae</taxon>
        <taxon>Cuculiformes</taxon>
        <taxon>Cuculidae</taxon>
        <taxon>Ceuthmochares</taxon>
    </lineage>
</organism>
<dbReference type="Gene3D" id="3.30.500.10">
    <property type="entry name" value="MHC class I-like antigen recognition-like"/>
    <property type="match status" value="1"/>
</dbReference>
<reference evidence="12 13" key="1">
    <citation type="submission" date="2019-09" db="EMBL/GenBank/DDBJ databases">
        <title>Bird 10,000 Genomes (B10K) Project - Family phase.</title>
        <authorList>
            <person name="Zhang G."/>
        </authorList>
    </citation>
    <scope>NUCLEOTIDE SEQUENCE [LARGE SCALE GENOMIC DNA]</scope>
    <source>
        <strain evidence="12">B10K-CU-031-02</strain>
        <tissue evidence="12">Muscle</tissue>
    </source>
</reference>
<gene>
    <name evidence="12" type="primary">Ha1f</name>
    <name evidence="12" type="ORF">CEUAER_R07611</name>
</gene>
<dbReference type="PRINTS" id="PR01638">
    <property type="entry name" value="MHCCLASSI"/>
</dbReference>
<dbReference type="GO" id="GO:0006955">
    <property type="term" value="P:immune response"/>
    <property type="evidence" value="ECO:0007669"/>
    <property type="project" value="TreeGrafter"/>
</dbReference>
<keyword evidence="5" id="KW-0391">Immunity</keyword>
<dbReference type="PANTHER" id="PTHR16675:SF242">
    <property type="entry name" value="MAJOR HISTOCOMPATIBILITY COMPLEX CLASS I-RELATED GENE PROTEIN"/>
    <property type="match status" value="1"/>
</dbReference>
<feature type="domain" description="MHC class I-like antigen recognition-like" evidence="11">
    <location>
        <begin position="2"/>
        <end position="88"/>
    </location>
</feature>
<keyword evidence="6" id="KW-1133">Transmembrane helix</keyword>
<dbReference type="PANTHER" id="PTHR16675">
    <property type="entry name" value="MHC CLASS I-RELATED"/>
    <property type="match status" value="1"/>
</dbReference>
<dbReference type="InterPro" id="IPR050208">
    <property type="entry name" value="MHC_class-I_related"/>
</dbReference>
<dbReference type="InterPro" id="IPR001039">
    <property type="entry name" value="MHC_I_a_a1/a2"/>
</dbReference>
<evidence type="ECO:0000313" key="12">
    <source>
        <dbReference type="EMBL" id="NXY50970.1"/>
    </source>
</evidence>
<evidence type="ECO:0000256" key="9">
    <source>
        <dbReference type="ARBA" id="ARBA00023180"/>
    </source>
</evidence>
<evidence type="ECO:0000256" key="1">
    <source>
        <dbReference type="ARBA" id="ARBA00004479"/>
    </source>
</evidence>
<dbReference type="InterPro" id="IPR037055">
    <property type="entry name" value="MHC_I-like_Ag-recog_sf"/>
</dbReference>
<comment type="subcellular location">
    <subcellularLocation>
        <location evidence="1">Membrane</location>
        <topology evidence="1">Single-pass type I membrane protein</topology>
    </subcellularLocation>
</comment>
<keyword evidence="7" id="KW-0472">Membrane</keyword>
<evidence type="ECO:0000256" key="6">
    <source>
        <dbReference type="ARBA" id="ARBA00022989"/>
    </source>
</evidence>